<feature type="domain" description="D-galactarate/Altronate dehydratase C-terminal" evidence="4">
    <location>
        <begin position="142"/>
        <end position="385"/>
    </location>
</feature>
<reference evidence="5 6" key="1">
    <citation type="submission" date="2019-07" db="EMBL/GenBank/DDBJ databases">
        <title>Genomic Encyclopedia of Type Strains, Phase I: the one thousand microbial genomes (KMG-I) project.</title>
        <authorList>
            <person name="Kyrpides N."/>
        </authorList>
    </citation>
    <scope>NUCLEOTIDE SEQUENCE [LARGE SCALE GENOMIC DNA]</scope>
    <source>
        <strain evidence="5 6">DSM 13558</strain>
    </source>
</reference>
<dbReference type="Pfam" id="PF20629">
    <property type="entry name" value="GD_AH_C"/>
    <property type="match status" value="1"/>
</dbReference>
<evidence type="ECO:0000313" key="6">
    <source>
        <dbReference type="Proteomes" id="UP000315343"/>
    </source>
</evidence>
<dbReference type="AlphaFoldDB" id="A0A562JER3"/>
<dbReference type="GO" id="GO:0019698">
    <property type="term" value="P:D-galacturonate catabolic process"/>
    <property type="evidence" value="ECO:0007669"/>
    <property type="project" value="TreeGrafter"/>
</dbReference>
<dbReference type="GO" id="GO:0016829">
    <property type="term" value="F:lyase activity"/>
    <property type="evidence" value="ECO:0007669"/>
    <property type="project" value="UniProtKB-KW"/>
</dbReference>
<dbReference type="OrthoDB" id="9804574at2"/>
<evidence type="ECO:0000256" key="2">
    <source>
        <dbReference type="ARBA" id="ARBA00023239"/>
    </source>
</evidence>
<keyword evidence="2" id="KW-0456">Lyase</keyword>
<feature type="domain" description="D-galactarate/Altronate dehydratase second" evidence="3">
    <location>
        <begin position="5"/>
        <end position="132"/>
    </location>
</feature>
<organism evidence="5 6">
    <name type="scientific">Sedimentibacter saalensis</name>
    <dbReference type="NCBI Taxonomy" id="130788"/>
    <lineage>
        <taxon>Bacteria</taxon>
        <taxon>Bacillati</taxon>
        <taxon>Bacillota</taxon>
        <taxon>Tissierellia</taxon>
        <taxon>Sedimentibacter</taxon>
    </lineage>
</organism>
<comment type="caution">
    <text evidence="5">The sequence shown here is derived from an EMBL/GenBank/DDBJ whole genome shotgun (WGS) entry which is preliminary data.</text>
</comment>
<keyword evidence="6" id="KW-1185">Reference proteome</keyword>
<dbReference type="Proteomes" id="UP000315343">
    <property type="component" value="Unassembled WGS sequence"/>
</dbReference>
<protein>
    <submittedName>
        <fullName evidence="5">Altronate dehydratase large subunit</fullName>
    </submittedName>
</protein>
<dbReference type="EMBL" id="VLKH01000003">
    <property type="protein sequence ID" value="TWH81533.1"/>
    <property type="molecule type" value="Genomic_DNA"/>
</dbReference>
<comment type="similarity">
    <text evidence="1">Belongs to the UxaA family.</text>
</comment>
<dbReference type="Pfam" id="PF04295">
    <property type="entry name" value="GD_AH_second"/>
    <property type="match status" value="1"/>
</dbReference>
<gene>
    <name evidence="5" type="ORF">LY60_01285</name>
</gene>
<proteinExistence type="inferred from homology"/>
<evidence type="ECO:0000259" key="4">
    <source>
        <dbReference type="Pfam" id="PF20629"/>
    </source>
</evidence>
<dbReference type="PANTHER" id="PTHR30536">
    <property type="entry name" value="ALTRONATE/GALACTARATE DEHYDRATASE"/>
    <property type="match status" value="1"/>
</dbReference>
<name>A0A562JER3_9FIRM</name>
<evidence type="ECO:0000256" key="1">
    <source>
        <dbReference type="ARBA" id="ARBA00010986"/>
    </source>
</evidence>
<dbReference type="InterPro" id="IPR007392">
    <property type="entry name" value="GD_AH_second"/>
</dbReference>
<dbReference type="PANTHER" id="PTHR30536:SF5">
    <property type="entry name" value="ALTRONATE DEHYDRATASE"/>
    <property type="match status" value="1"/>
</dbReference>
<dbReference type="RefSeq" id="WP_145081461.1">
    <property type="nucleotide sequence ID" value="NZ_JAYFNS010000016.1"/>
</dbReference>
<sequence>MKITGYKRENNTFGIRNHLLVIPASVCASETAVKIANLVPGAVAIPHQHGCCQVGVDYRQTVRTLTGFGCNPNVGAVLIVGLGCEGINSKDMAEDIARTGKRVEYIIIQENNGTLGTISKGAEILSSMSAELSAQQKVEFDISEIILGLECGGSDPTSGIASNPAIGKASDMLVAAGGSSILSETTEVIGAEHLLVNRFDTEEKKKKFLRMVSDVEKRAIAMGEDLRGTQPTPGNIQGGLTTIEEKSLGCMHKAGTMYNFEDALEYAQMVPKDKKGLYFMDTPGEDIDSITGMVAGGAQIVVFTTGRGTPTGCPIAPVIKITGNTNTYNKMKDNIDINAGKIITDGATLDDIGREIFDKIIEVSNGKLTKAEVLGHKEFGIYRIGYTF</sequence>
<dbReference type="InterPro" id="IPR052172">
    <property type="entry name" value="UxaA_altronate/galactarate_dh"/>
</dbReference>
<evidence type="ECO:0000259" key="3">
    <source>
        <dbReference type="Pfam" id="PF04295"/>
    </source>
</evidence>
<dbReference type="InterPro" id="IPR048332">
    <property type="entry name" value="GD_AH_C"/>
</dbReference>
<accession>A0A562JER3</accession>
<evidence type="ECO:0000313" key="5">
    <source>
        <dbReference type="EMBL" id="TWH81533.1"/>
    </source>
</evidence>